<dbReference type="EMBL" id="JALJXV010000008">
    <property type="protein sequence ID" value="MCP1676311.1"/>
    <property type="molecule type" value="Genomic_DNA"/>
</dbReference>
<protein>
    <submittedName>
        <fullName evidence="2">Uncharacterized protein</fullName>
    </submittedName>
</protein>
<comment type="caution">
    <text evidence="2">The sequence shown here is derived from an EMBL/GenBank/DDBJ whole genome shotgun (WGS) entry which is preliminary data.</text>
</comment>
<dbReference type="AlphaFoldDB" id="A0AAE3KD09"/>
<feature type="transmembrane region" description="Helical" evidence="1">
    <location>
        <begin position="137"/>
        <end position="159"/>
    </location>
</feature>
<accession>A0AAE3KD09</accession>
<keyword evidence="1" id="KW-1133">Transmembrane helix</keyword>
<evidence type="ECO:0000256" key="1">
    <source>
        <dbReference type="SAM" id="Phobius"/>
    </source>
</evidence>
<reference evidence="2" key="1">
    <citation type="submission" date="2022-03" db="EMBL/GenBank/DDBJ databases">
        <title>Genomic Encyclopedia of Type Strains, Phase III (KMG-III): the genomes of soil and plant-associated and newly described type strains.</title>
        <authorList>
            <person name="Whitman W."/>
        </authorList>
    </citation>
    <scope>NUCLEOTIDE SEQUENCE</scope>
    <source>
        <strain evidence="2">ANL 6-2</strain>
    </source>
</reference>
<gene>
    <name evidence="2" type="ORF">J2T57_003470</name>
</gene>
<dbReference type="RefSeq" id="WP_253481908.1">
    <property type="nucleotide sequence ID" value="NZ_JALJXV010000008.1"/>
</dbReference>
<feature type="transmembrane region" description="Helical" evidence="1">
    <location>
        <begin position="7"/>
        <end position="26"/>
    </location>
</feature>
<dbReference type="Proteomes" id="UP001205843">
    <property type="component" value="Unassembled WGS sequence"/>
</dbReference>
<evidence type="ECO:0000313" key="3">
    <source>
        <dbReference type="Proteomes" id="UP001205843"/>
    </source>
</evidence>
<keyword evidence="3" id="KW-1185">Reference proteome</keyword>
<feature type="transmembrane region" description="Helical" evidence="1">
    <location>
        <begin position="101"/>
        <end position="125"/>
    </location>
</feature>
<keyword evidence="1" id="KW-0472">Membrane</keyword>
<feature type="transmembrane region" description="Helical" evidence="1">
    <location>
        <begin position="32"/>
        <end position="60"/>
    </location>
</feature>
<sequence>MVQPEPTLAGLALAAAAYAFLLAIPFVPAMEIGLLLMALFGPAGAVTAYVATVVGLNLAYGVGRVLSQSKRPVSRIHLAKRPLPAWLQSIARRLPRNTGCVLMLGVLLNVPGNTIVGGGGGIALTYGATRALSWPRFALTVAIATSALPILFILGFVSLEQLVSGSGAQ</sequence>
<keyword evidence="1" id="KW-0812">Transmembrane</keyword>
<organism evidence="2 3">
    <name type="scientific">Natronocella acetinitrilica</name>
    <dbReference type="NCBI Taxonomy" id="414046"/>
    <lineage>
        <taxon>Bacteria</taxon>
        <taxon>Pseudomonadati</taxon>
        <taxon>Pseudomonadota</taxon>
        <taxon>Gammaproteobacteria</taxon>
        <taxon>Chromatiales</taxon>
        <taxon>Ectothiorhodospiraceae</taxon>
        <taxon>Natronocella</taxon>
    </lineage>
</organism>
<evidence type="ECO:0000313" key="2">
    <source>
        <dbReference type="EMBL" id="MCP1676311.1"/>
    </source>
</evidence>
<proteinExistence type="predicted"/>
<name>A0AAE3KD09_9GAMM</name>